<dbReference type="OrthoDB" id="5337378at2759"/>
<evidence type="ECO:0000313" key="3">
    <source>
        <dbReference type="EMBL" id="EMD67553.1"/>
    </source>
</evidence>
<dbReference type="PROSITE" id="PS00108">
    <property type="entry name" value="PROTEIN_KINASE_ST"/>
    <property type="match status" value="1"/>
</dbReference>
<organism evidence="3 4">
    <name type="scientific">Cochliobolus sativus (strain ND90Pr / ATCC 201652)</name>
    <name type="common">Common root rot and spot blotch fungus</name>
    <name type="synonym">Bipolaris sorokiniana</name>
    <dbReference type="NCBI Taxonomy" id="665912"/>
    <lineage>
        <taxon>Eukaryota</taxon>
        <taxon>Fungi</taxon>
        <taxon>Dikarya</taxon>
        <taxon>Ascomycota</taxon>
        <taxon>Pezizomycotina</taxon>
        <taxon>Dothideomycetes</taxon>
        <taxon>Pleosporomycetidae</taxon>
        <taxon>Pleosporales</taxon>
        <taxon>Pleosporineae</taxon>
        <taxon>Pleosporaceae</taxon>
        <taxon>Bipolaris</taxon>
    </lineage>
</organism>
<dbReference type="Gene3D" id="1.10.510.10">
    <property type="entry name" value="Transferase(Phosphotransferase) domain 1"/>
    <property type="match status" value="1"/>
</dbReference>
<accession>M2SK49</accession>
<feature type="transmembrane region" description="Helical" evidence="1">
    <location>
        <begin position="21"/>
        <end position="40"/>
    </location>
</feature>
<dbReference type="STRING" id="665912.M2SK49"/>
<keyword evidence="1" id="KW-1133">Transmembrane helix</keyword>
<reference evidence="3 4" key="1">
    <citation type="journal article" date="2012" name="PLoS Pathog.">
        <title>Diverse lifestyles and strategies of plant pathogenesis encoded in the genomes of eighteen Dothideomycetes fungi.</title>
        <authorList>
            <person name="Ohm R.A."/>
            <person name="Feau N."/>
            <person name="Henrissat B."/>
            <person name="Schoch C.L."/>
            <person name="Horwitz B.A."/>
            <person name="Barry K.W."/>
            <person name="Condon B.J."/>
            <person name="Copeland A.C."/>
            <person name="Dhillon B."/>
            <person name="Glaser F."/>
            <person name="Hesse C.N."/>
            <person name="Kosti I."/>
            <person name="LaButti K."/>
            <person name="Lindquist E.A."/>
            <person name="Lucas S."/>
            <person name="Salamov A.A."/>
            <person name="Bradshaw R.E."/>
            <person name="Ciuffetti L."/>
            <person name="Hamelin R.C."/>
            <person name="Kema G.H.J."/>
            <person name="Lawrence C."/>
            <person name="Scott J.A."/>
            <person name="Spatafora J.W."/>
            <person name="Turgeon B.G."/>
            <person name="de Wit P.J.G.M."/>
            <person name="Zhong S."/>
            <person name="Goodwin S.B."/>
            <person name="Grigoriev I.V."/>
        </authorList>
    </citation>
    <scope>NUCLEOTIDE SEQUENCE [LARGE SCALE GENOMIC DNA]</scope>
    <source>
        <strain evidence="4">ND90Pr / ATCC 201652</strain>
    </source>
</reference>
<gene>
    <name evidence="3" type="ORF">COCSADRAFT_136637</name>
</gene>
<dbReference type="SUPFAM" id="SSF56112">
    <property type="entry name" value="Protein kinase-like (PK-like)"/>
    <property type="match status" value="1"/>
</dbReference>
<sequence>MGHIFLSLTSPRVRTFYRVRHRLVIVLFIIALLHQQYLYLVSRESLRAKYVPTKFNLGAKCVATKFNLRIHNRHTRSWGPENEDPQLTANLLDNREHWKLLGNGWEGRVYVYKDSVIKTFNTVRSPFRNCAPASYPTDRWPTEIPATLYFGGSTSTAANGTDDTGNAKPRYNGFLPVKAHFIASNSPGSPEEWHLVTPLAEGGNLLTLAQKLSTDPIITSYRTIDARYRPAFNRFLSTLATIHNAGYCHDDVKPTNIFIQSPSDWLLADLGNVREVAHPYHTSRLWRDSKQVADCRSNDVVRALQSYLKFLQISMSNQDAFNTALFQGEEPISKLFWWAMTDAEGIRAEELRRRSLAEDPEAMPAPDTRNHVHIPARTSALLRWVANPGFTRFAVNYSLWTTLTEARARIRALVWLIDLPGMQSCEA</sequence>
<protein>
    <recommendedName>
        <fullName evidence="2">Protein kinase domain-containing protein</fullName>
    </recommendedName>
</protein>
<dbReference type="OMA" id="FRNCAPA"/>
<keyword evidence="1" id="KW-0472">Membrane</keyword>
<dbReference type="AlphaFoldDB" id="M2SK49"/>
<feature type="domain" description="Protein kinase" evidence="2">
    <location>
        <begin position="95"/>
        <end position="427"/>
    </location>
</feature>
<dbReference type="eggNOG" id="ENOG502SND1">
    <property type="taxonomic scope" value="Eukaryota"/>
</dbReference>
<dbReference type="RefSeq" id="XP_007697182.1">
    <property type="nucleotide sequence ID" value="XM_007698992.1"/>
</dbReference>
<evidence type="ECO:0000259" key="2">
    <source>
        <dbReference type="PROSITE" id="PS50011"/>
    </source>
</evidence>
<evidence type="ECO:0000313" key="4">
    <source>
        <dbReference type="Proteomes" id="UP000016934"/>
    </source>
</evidence>
<dbReference type="GO" id="GO:0005524">
    <property type="term" value="F:ATP binding"/>
    <property type="evidence" value="ECO:0007669"/>
    <property type="project" value="InterPro"/>
</dbReference>
<name>M2SK49_COCSN</name>
<dbReference type="GO" id="GO:0004672">
    <property type="term" value="F:protein kinase activity"/>
    <property type="evidence" value="ECO:0007669"/>
    <property type="project" value="InterPro"/>
</dbReference>
<reference evidence="4" key="2">
    <citation type="journal article" date="2013" name="PLoS Genet.">
        <title>Comparative genome structure, secondary metabolite, and effector coding capacity across Cochliobolus pathogens.</title>
        <authorList>
            <person name="Condon B.J."/>
            <person name="Leng Y."/>
            <person name="Wu D."/>
            <person name="Bushley K.E."/>
            <person name="Ohm R.A."/>
            <person name="Otillar R."/>
            <person name="Martin J."/>
            <person name="Schackwitz W."/>
            <person name="Grimwood J."/>
            <person name="MohdZainudin N."/>
            <person name="Xue C."/>
            <person name="Wang R."/>
            <person name="Manning V.A."/>
            <person name="Dhillon B."/>
            <person name="Tu Z.J."/>
            <person name="Steffenson B.J."/>
            <person name="Salamov A."/>
            <person name="Sun H."/>
            <person name="Lowry S."/>
            <person name="LaButti K."/>
            <person name="Han J."/>
            <person name="Copeland A."/>
            <person name="Lindquist E."/>
            <person name="Barry K."/>
            <person name="Schmutz J."/>
            <person name="Baker S.E."/>
            <person name="Ciuffetti L.M."/>
            <person name="Grigoriev I.V."/>
            <person name="Zhong S."/>
            <person name="Turgeon B.G."/>
        </authorList>
    </citation>
    <scope>NUCLEOTIDE SEQUENCE [LARGE SCALE GENOMIC DNA]</scope>
    <source>
        <strain evidence="4">ND90Pr / ATCC 201652</strain>
    </source>
</reference>
<evidence type="ECO:0000256" key="1">
    <source>
        <dbReference type="SAM" id="Phobius"/>
    </source>
</evidence>
<keyword evidence="4" id="KW-1185">Reference proteome</keyword>
<dbReference type="KEGG" id="bsc:COCSADRAFT_136637"/>
<dbReference type="InterPro" id="IPR000719">
    <property type="entry name" value="Prot_kinase_dom"/>
</dbReference>
<dbReference type="PROSITE" id="PS50011">
    <property type="entry name" value="PROTEIN_KINASE_DOM"/>
    <property type="match status" value="1"/>
</dbReference>
<keyword evidence="1" id="KW-0812">Transmembrane</keyword>
<dbReference type="GeneID" id="19131021"/>
<dbReference type="Proteomes" id="UP000016934">
    <property type="component" value="Unassembled WGS sequence"/>
</dbReference>
<proteinExistence type="predicted"/>
<dbReference type="HOGENOM" id="CLU_050238_0_0_1"/>
<dbReference type="EMBL" id="KB445639">
    <property type="protein sequence ID" value="EMD67553.1"/>
    <property type="molecule type" value="Genomic_DNA"/>
</dbReference>
<dbReference type="InterPro" id="IPR008271">
    <property type="entry name" value="Ser/Thr_kinase_AS"/>
</dbReference>
<dbReference type="InterPro" id="IPR011009">
    <property type="entry name" value="Kinase-like_dom_sf"/>
</dbReference>